<dbReference type="EMBL" id="JBHLTN010000034">
    <property type="protein sequence ID" value="MFC0594019.1"/>
    <property type="molecule type" value="Genomic_DNA"/>
</dbReference>
<dbReference type="InterPro" id="IPR011856">
    <property type="entry name" value="tRNA_endonuc-like_dom_sf"/>
</dbReference>
<comment type="caution">
    <text evidence="1">The sequence shown here is derived from an EMBL/GenBank/DDBJ whole genome shotgun (WGS) entry which is preliminary data.</text>
</comment>
<gene>
    <name evidence="1" type="ORF">ACFFGG_15820</name>
</gene>
<protein>
    <recommendedName>
        <fullName evidence="3">PD(D/E)XK endonuclease domain-containing protein</fullName>
    </recommendedName>
</protein>
<dbReference type="Gene3D" id="3.40.1350.10">
    <property type="match status" value="1"/>
</dbReference>
<reference evidence="1 2" key="1">
    <citation type="submission" date="2024-09" db="EMBL/GenBank/DDBJ databases">
        <authorList>
            <person name="Sun Q."/>
            <person name="Mori K."/>
        </authorList>
    </citation>
    <scope>NUCLEOTIDE SEQUENCE [LARGE SCALE GENOMIC DNA]</scope>
    <source>
        <strain evidence="1 2">NCAIM B.02336</strain>
    </source>
</reference>
<proteinExistence type="predicted"/>
<sequence length="165" mass="18698">MASYPSFRHSAGFGKRIEYWIIGLMLKEGMDVYVPLVDDHAVDALIKRKDGSIAQVQIKARSRTVKAGDAALFAAIPHAEVRSDYWFVFYSEGLDLIWIMSSEEFDREAVRNKSGKNAGLRSIWFNGRRKNKITGVAADYCKPQWTKYLATNFERIANDGTNAKL</sequence>
<dbReference type="RefSeq" id="WP_377484479.1">
    <property type="nucleotide sequence ID" value="NZ_JBHLTN010000034.1"/>
</dbReference>
<keyword evidence="2" id="KW-1185">Reference proteome</keyword>
<dbReference type="Proteomes" id="UP001589834">
    <property type="component" value="Unassembled WGS sequence"/>
</dbReference>
<accession>A0ABV6PW00</accession>
<evidence type="ECO:0008006" key="3">
    <source>
        <dbReference type="Google" id="ProtNLM"/>
    </source>
</evidence>
<name>A0ABV6PW00_9BURK</name>
<organism evidence="1 2">
    <name type="scientific">Ottowia pentelensis</name>
    <dbReference type="NCBI Taxonomy" id="511108"/>
    <lineage>
        <taxon>Bacteria</taxon>
        <taxon>Pseudomonadati</taxon>
        <taxon>Pseudomonadota</taxon>
        <taxon>Betaproteobacteria</taxon>
        <taxon>Burkholderiales</taxon>
        <taxon>Comamonadaceae</taxon>
        <taxon>Ottowia</taxon>
    </lineage>
</organism>
<evidence type="ECO:0000313" key="1">
    <source>
        <dbReference type="EMBL" id="MFC0594019.1"/>
    </source>
</evidence>
<evidence type="ECO:0000313" key="2">
    <source>
        <dbReference type="Proteomes" id="UP001589834"/>
    </source>
</evidence>